<protein>
    <recommendedName>
        <fullName evidence="3">Phosphoglycerate mutase</fullName>
    </recommendedName>
</protein>
<dbReference type="AlphaFoldDB" id="A0A0R2KF70"/>
<proteinExistence type="predicted"/>
<dbReference type="Gene3D" id="3.40.50.1240">
    <property type="entry name" value="Phosphoglycerate mutase-like"/>
    <property type="match status" value="1"/>
</dbReference>
<dbReference type="Proteomes" id="UP000051491">
    <property type="component" value="Unassembled WGS sequence"/>
</dbReference>
<name>A0A0R2KF70_9LACO</name>
<evidence type="ECO:0000313" key="2">
    <source>
        <dbReference type="Proteomes" id="UP000051491"/>
    </source>
</evidence>
<dbReference type="GO" id="GO:0006096">
    <property type="term" value="P:glycolytic process"/>
    <property type="evidence" value="ECO:0007669"/>
    <property type="project" value="InterPro"/>
</dbReference>
<reference evidence="1 2" key="1">
    <citation type="journal article" date="2015" name="Genome Announc.">
        <title>Expanding the biotechnology potential of lactobacilli through comparative genomics of 213 strains and associated genera.</title>
        <authorList>
            <person name="Sun Z."/>
            <person name="Harris H.M."/>
            <person name="McCann A."/>
            <person name="Guo C."/>
            <person name="Argimon S."/>
            <person name="Zhang W."/>
            <person name="Yang X."/>
            <person name="Jeffery I.B."/>
            <person name="Cooney J.C."/>
            <person name="Kagawa T.F."/>
            <person name="Liu W."/>
            <person name="Song Y."/>
            <person name="Salvetti E."/>
            <person name="Wrobel A."/>
            <person name="Rasinkangas P."/>
            <person name="Parkhill J."/>
            <person name="Rea M.C."/>
            <person name="O'Sullivan O."/>
            <person name="Ritari J."/>
            <person name="Douillard F.P."/>
            <person name="Paul Ross R."/>
            <person name="Yang R."/>
            <person name="Briner A.E."/>
            <person name="Felis G.E."/>
            <person name="de Vos W.M."/>
            <person name="Barrangou R."/>
            <person name="Klaenhammer T.R."/>
            <person name="Caufield P.W."/>
            <person name="Cui Y."/>
            <person name="Zhang H."/>
            <person name="O'Toole P.W."/>
        </authorList>
    </citation>
    <scope>NUCLEOTIDE SEQUENCE [LARGE SCALE GENOMIC DNA]</scope>
    <source>
        <strain evidence="1 2">DSM 15353</strain>
    </source>
</reference>
<dbReference type="InterPro" id="IPR029033">
    <property type="entry name" value="His_PPase_superfam"/>
</dbReference>
<gene>
    <name evidence="1" type="ORF">IV43_GL001175</name>
</gene>
<dbReference type="PANTHER" id="PTHR11931">
    <property type="entry name" value="PHOSPHOGLYCERATE MUTASE"/>
    <property type="match status" value="1"/>
</dbReference>
<accession>A0A0R2KF70</accession>
<organism evidence="1 2">
    <name type="scientific">Ligilactobacillus acidipiscis</name>
    <dbReference type="NCBI Taxonomy" id="89059"/>
    <lineage>
        <taxon>Bacteria</taxon>
        <taxon>Bacillati</taxon>
        <taxon>Bacillota</taxon>
        <taxon>Bacilli</taxon>
        <taxon>Lactobacillales</taxon>
        <taxon>Lactobacillaceae</taxon>
        <taxon>Ligilactobacillus</taxon>
    </lineage>
</organism>
<dbReference type="InterPro" id="IPR005952">
    <property type="entry name" value="Phosphogly_mut1"/>
</dbReference>
<dbReference type="GO" id="GO:0016868">
    <property type="term" value="F:intramolecular phosphotransferase activity"/>
    <property type="evidence" value="ECO:0007669"/>
    <property type="project" value="InterPro"/>
</dbReference>
<dbReference type="EMBL" id="JQBK01000003">
    <property type="protein sequence ID" value="KRN88034.1"/>
    <property type="molecule type" value="Genomic_DNA"/>
</dbReference>
<comment type="caution">
    <text evidence="1">The sequence shown here is derived from an EMBL/GenBank/DDBJ whole genome shotgun (WGS) entry which is preliminary data.</text>
</comment>
<dbReference type="SUPFAM" id="SSF53254">
    <property type="entry name" value="Phosphoglycerate mutase-like"/>
    <property type="match status" value="1"/>
</dbReference>
<evidence type="ECO:0008006" key="3">
    <source>
        <dbReference type="Google" id="ProtNLM"/>
    </source>
</evidence>
<dbReference type="PATRIC" id="fig|89059.3.peg.1274"/>
<sequence>MIIAAHGNSLRALTKYLEGISDDDIVSLEMATGQPVVYDLDDKLNVVNKEKL</sequence>
<evidence type="ECO:0000313" key="1">
    <source>
        <dbReference type="EMBL" id="KRN88034.1"/>
    </source>
</evidence>